<evidence type="ECO:0000256" key="1">
    <source>
        <dbReference type="SAM" id="MobiDB-lite"/>
    </source>
</evidence>
<dbReference type="RefSeq" id="WP_340336001.1">
    <property type="nucleotide sequence ID" value="NZ_JBBKZS010000005.1"/>
</dbReference>
<reference evidence="2 3" key="1">
    <citation type="submission" date="2024-03" db="EMBL/GenBank/DDBJ databases">
        <title>Novel species of the genus Variovorax.</title>
        <authorList>
            <person name="Liu Q."/>
            <person name="Xin Y.-H."/>
        </authorList>
    </citation>
    <scope>NUCLEOTIDE SEQUENCE [LARGE SCALE GENOMIC DNA]</scope>
    <source>
        <strain evidence="2 3">KACC 18901</strain>
    </source>
</reference>
<gene>
    <name evidence="2" type="ORF">WKW79_15250</name>
</gene>
<name>A0ABU8X9Z6_9BURK</name>
<evidence type="ECO:0000313" key="2">
    <source>
        <dbReference type="EMBL" id="MEJ8855935.1"/>
    </source>
</evidence>
<dbReference type="EMBL" id="JBBKZS010000005">
    <property type="protein sequence ID" value="MEJ8855935.1"/>
    <property type="molecule type" value="Genomic_DNA"/>
</dbReference>
<protein>
    <submittedName>
        <fullName evidence="2">Uncharacterized protein</fullName>
    </submittedName>
</protein>
<keyword evidence="3" id="KW-1185">Reference proteome</keyword>
<comment type="caution">
    <text evidence="2">The sequence shown here is derived from an EMBL/GenBank/DDBJ whole genome shotgun (WGS) entry which is preliminary data.</text>
</comment>
<accession>A0ABU8X9Z6</accession>
<sequence>MDANEQMQSAPFSRLRSSSANQSRIFQARRQNTGRDMRYLATLGGDMATWRHDGVMVLPAVFLRLIPIALPFPLRKASLARPG</sequence>
<feature type="region of interest" description="Disordered" evidence="1">
    <location>
        <begin position="1"/>
        <end position="30"/>
    </location>
</feature>
<proteinExistence type="predicted"/>
<dbReference type="Proteomes" id="UP001367030">
    <property type="component" value="Unassembled WGS sequence"/>
</dbReference>
<evidence type="ECO:0000313" key="3">
    <source>
        <dbReference type="Proteomes" id="UP001367030"/>
    </source>
</evidence>
<organism evidence="2 3">
    <name type="scientific">Variovorax robiniae</name>
    <dbReference type="NCBI Taxonomy" id="1836199"/>
    <lineage>
        <taxon>Bacteria</taxon>
        <taxon>Pseudomonadati</taxon>
        <taxon>Pseudomonadota</taxon>
        <taxon>Betaproteobacteria</taxon>
        <taxon>Burkholderiales</taxon>
        <taxon>Comamonadaceae</taxon>
        <taxon>Variovorax</taxon>
    </lineage>
</organism>